<reference evidence="4 5" key="1">
    <citation type="submission" date="2019-08" db="EMBL/GenBank/DDBJ databases">
        <title>Selenomonas sp. mPRGC5 and Selenomonas sp. mPRGC8 isolated from ruminal fluid of dairy goat (Capra hircus).</title>
        <authorList>
            <person name="Poothong S."/>
            <person name="Nuengjamnong C."/>
            <person name="Tanasupawat S."/>
        </authorList>
    </citation>
    <scope>NUCLEOTIDE SEQUENCE [LARGE SCALE GENOMIC DNA]</scope>
    <source>
        <strain evidence="5">mPRGC5</strain>
    </source>
</reference>
<comment type="caution">
    <text evidence="4">The sequence shown here is derived from an EMBL/GenBank/DDBJ whole genome shotgun (WGS) entry which is preliminary data.</text>
</comment>
<sequence length="131" mass="14093">MELTEITEGLKNSVAEMVTEENTAVTMGSGTLPVYATPAMTCLMEKAAAEALEPLLPEGWTTVGISLNVAHKAPTPIGLKVRAEAEVTAVDGRKVTFAVRAFDEREEIGSGTHERFAVQRDKFTAKADSKR</sequence>
<dbReference type="RefSeq" id="WP_149170848.1">
    <property type="nucleotide sequence ID" value="NZ_VTOY01000002.1"/>
</dbReference>
<dbReference type="EMBL" id="VTOY01000002">
    <property type="protein sequence ID" value="TYZ23919.1"/>
    <property type="molecule type" value="Genomic_DNA"/>
</dbReference>
<evidence type="ECO:0000313" key="4">
    <source>
        <dbReference type="EMBL" id="TYZ23919.1"/>
    </source>
</evidence>
<keyword evidence="4" id="KW-0808">Transferase</keyword>
<dbReference type="SUPFAM" id="SSF54637">
    <property type="entry name" value="Thioesterase/thiol ester dehydrase-isomerase"/>
    <property type="match status" value="1"/>
</dbReference>
<evidence type="ECO:0000256" key="1">
    <source>
        <dbReference type="PIRSR" id="PIRSR014972-1"/>
    </source>
</evidence>
<organism evidence="4 5">
    <name type="scientific">Selenomonas ruminis</name>
    <dbReference type="NCBI Taxonomy" id="2593411"/>
    <lineage>
        <taxon>Bacteria</taxon>
        <taxon>Bacillati</taxon>
        <taxon>Bacillota</taxon>
        <taxon>Negativicutes</taxon>
        <taxon>Selenomonadales</taxon>
        <taxon>Selenomonadaceae</taxon>
        <taxon>Selenomonas</taxon>
    </lineage>
</organism>
<feature type="active site" evidence="1">
    <location>
        <position position="37"/>
    </location>
</feature>
<dbReference type="PIRSF" id="PIRSF014972">
    <property type="entry name" value="FlK"/>
    <property type="match status" value="1"/>
</dbReference>
<dbReference type="InterPro" id="IPR025540">
    <property type="entry name" value="FlK"/>
</dbReference>
<dbReference type="InterPro" id="IPR054485">
    <property type="entry name" value="FlK-like_dom"/>
</dbReference>
<feature type="binding site" evidence="2">
    <location>
        <position position="64"/>
    </location>
    <ligand>
        <name>substrate</name>
    </ligand>
</feature>
<dbReference type="Gene3D" id="3.10.129.10">
    <property type="entry name" value="Hotdog Thioesterase"/>
    <property type="match status" value="1"/>
</dbReference>
<evidence type="ECO:0000259" key="3">
    <source>
        <dbReference type="Pfam" id="PF22636"/>
    </source>
</evidence>
<feature type="domain" description="Fluoroacetyl-CoA-specific thioesterase-like" evidence="3">
    <location>
        <begin position="18"/>
        <end position="120"/>
    </location>
</feature>
<keyword evidence="5" id="KW-1185">Reference proteome</keyword>
<evidence type="ECO:0000313" key="5">
    <source>
        <dbReference type="Proteomes" id="UP000323646"/>
    </source>
</evidence>
<dbReference type="Pfam" id="PF22636">
    <property type="entry name" value="FlK"/>
    <property type="match status" value="1"/>
</dbReference>
<dbReference type="CDD" id="cd03440">
    <property type="entry name" value="hot_dog"/>
    <property type="match status" value="1"/>
</dbReference>
<dbReference type="GO" id="GO:0016746">
    <property type="term" value="F:acyltransferase activity"/>
    <property type="evidence" value="ECO:0007669"/>
    <property type="project" value="UniProtKB-KW"/>
</dbReference>
<keyword evidence="4" id="KW-0012">Acyltransferase</keyword>
<proteinExistence type="predicted"/>
<gene>
    <name evidence="4" type="ORF">FZ040_04125</name>
</gene>
<dbReference type="OrthoDB" id="6902891at2"/>
<protein>
    <submittedName>
        <fullName evidence="4">Dihydrolipoamide acyltransferase</fullName>
    </submittedName>
</protein>
<dbReference type="AlphaFoldDB" id="A0A5D6WAA9"/>
<dbReference type="PANTHER" id="PTHR36934:SF1">
    <property type="entry name" value="THIOESTERASE DOMAIN-CONTAINING PROTEIN"/>
    <property type="match status" value="1"/>
</dbReference>
<feature type="active site" evidence="1">
    <location>
        <position position="71"/>
    </location>
</feature>
<feature type="binding site" evidence="2">
    <location>
        <position position="115"/>
    </location>
    <ligand>
        <name>substrate</name>
    </ligand>
</feature>
<name>A0A5D6WAA9_9FIRM</name>
<dbReference type="PANTHER" id="PTHR36934">
    <property type="entry name" value="BLR0278 PROTEIN"/>
    <property type="match status" value="1"/>
</dbReference>
<evidence type="ECO:0000256" key="2">
    <source>
        <dbReference type="PIRSR" id="PIRSR014972-2"/>
    </source>
</evidence>
<dbReference type="Proteomes" id="UP000323646">
    <property type="component" value="Unassembled WGS sequence"/>
</dbReference>
<feature type="binding site" evidence="2">
    <location>
        <position position="64"/>
    </location>
    <ligand>
        <name>CoA</name>
        <dbReference type="ChEBI" id="CHEBI:57287"/>
    </ligand>
</feature>
<dbReference type="InterPro" id="IPR029069">
    <property type="entry name" value="HotDog_dom_sf"/>
</dbReference>
<feature type="active site" evidence="1">
    <location>
        <position position="45"/>
    </location>
</feature>
<accession>A0A5D6WAA9</accession>